<feature type="transmembrane region" description="Helical" evidence="2">
    <location>
        <begin position="65"/>
        <end position="85"/>
    </location>
</feature>
<evidence type="ECO:0000256" key="1">
    <source>
        <dbReference type="ARBA" id="ARBA00022801"/>
    </source>
</evidence>
<comment type="caution">
    <text evidence="5">The sequence shown here is derived from an EMBL/GenBank/DDBJ whole genome shotgun (WGS) entry which is preliminary data.</text>
</comment>
<dbReference type="InterPro" id="IPR029058">
    <property type="entry name" value="AB_hydrolase_fold"/>
</dbReference>
<protein>
    <submittedName>
        <fullName evidence="5">Acetyl esterase/lipase</fullName>
    </submittedName>
</protein>
<feature type="transmembrane region" description="Helical" evidence="2">
    <location>
        <begin position="42"/>
        <end position="58"/>
    </location>
</feature>
<organism evidence="5 7">
    <name type="scientific">Frigoribacterium faeni</name>
    <dbReference type="NCBI Taxonomy" id="145483"/>
    <lineage>
        <taxon>Bacteria</taxon>
        <taxon>Bacillati</taxon>
        <taxon>Actinomycetota</taxon>
        <taxon>Actinomycetes</taxon>
        <taxon>Micrococcales</taxon>
        <taxon>Microbacteriaceae</taxon>
        <taxon>Frigoribacterium</taxon>
    </lineage>
</organism>
<evidence type="ECO:0000259" key="3">
    <source>
        <dbReference type="Pfam" id="PF20434"/>
    </source>
</evidence>
<dbReference type="Gene3D" id="3.40.50.1820">
    <property type="entry name" value="alpha/beta hydrolase"/>
    <property type="match status" value="1"/>
</dbReference>
<dbReference type="EMBL" id="JACGWW010000004">
    <property type="protein sequence ID" value="MBA8814389.1"/>
    <property type="molecule type" value="Genomic_DNA"/>
</dbReference>
<evidence type="ECO:0000313" key="7">
    <source>
        <dbReference type="Proteomes" id="UP000522688"/>
    </source>
</evidence>
<dbReference type="AlphaFoldDB" id="A0A7W3JK67"/>
<dbReference type="GO" id="GO:0016787">
    <property type="term" value="F:hydrolase activity"/>
    <property type="evidence" value="ECO:0007669"/>
    <property type="project" value="UniProtKB-KW"/>
</dbReference>
<keyword evidence="2" id="KW-1133">Transmembrane helix</keyword>
<evidence type="ECO:0000256" key="2">
    <source>
        <dbReference type="SAM" id="Phobius"/>
    </source>
</evidence>
<dbReference type="InterPro" id="IPR050300">
    <property type="entry name" value="GDXG_lipolytic_enzyme"/>
</dbReference>
<sequence length="475" mass="49867">MVDPTLARIERPRWTRWALLTSGLYVLLVAWAEPFFVRYPPAGALLLVGLLAAGVAWRRPGGSKAAWVTILSAIISASAQIAWLVTAWYPAWAVALGVALVVAFSCFAGFWKLSRTHRRALGQERASVSTRSLLTILRSVVSTLLVVIAAVTSAVVLLVAAAPAAVAIPIQAAAGQTPSFQPRGPEGAVSVTANGDGLTSDVRYGDEYPSSFLDIYIADDDASVKRPTYIYIHGGGWIGGTKSDGDPNAPGGGFAVTTDPVLDGGFNFVSLDYGLAPTVKYPTQVKQVSQAVSFLQQNAEQYGLNMSDVVIGGGSAGGQLAGQFANIQTNPTYAASIGVEPVIGDALRAVMLDSPALELEKTGETQTPQPVKDLIFGLSARSYVGTSAALIEEASVTNHVTADFPATFIADGNTGTFPDQAENLHERLDQLGVTNAVDVPPASSAILGHGYMAMPGKWTDTYNEKKLAFLSALGL</sequence>
<reference evidence="5 7" key="2">
    <citation type="submission" date="2020-07" db="EMBL/GenBank/DDBJ databases">
        <title>Sequencing the genomes of 1000 actinobacteria strains.</title>
        <authorList>
            <person name="Klenk H.-P."/>
        </authorList>
    </citation>
    <scope>NUCLEOTIDE SEQUENCE [LARGE SCALE GENOMIC DNA]</scope>
    <source>
        <strain evidence="5 7">DSM 10309</strain>
    </source>
</reference>
<dbReference type="EMBL" id="BJUV01000026">
    <property type="protein sequence ID" value="GEK84042.1"/>
    <property type="molecule type" value="Genomic_DNA"/>
</dbReference>
<keyword evidence="1" id="KW-0378">Hydrolase</keyword>
<keyword evidence="2" id="KW-0472">Membrane</keyword>
<dbReference type="RefSeq" id="WP_167627361.1">
    <property type="nucleotide sequence ID" value="NZ_BAAAHR010000003.1"/>
</dbReference>
<proteinExistence type="predicted"/>
<evidence type="ECO:0000313" key="6">
    <source>
        <dbReference type="Proteomes" id="UP000321154"/>
    </source>
</evidence>
<keyword evidence="2" id="KW-0812">Transmembrane</keyword>
<feature type="transmembrane region" description="Helical" evidence="2">
    <location>
        <begin position="132"/>
        <end position="161"/>
    </location>
</feature>
<feature type="domain" description="BD-FAE-like" evidence="3">
    <location>
        <begin position="213"/>
        <end position="426"/>
    </location>
</feature>
<dbReference type="SUPFAM" id="SSF53474">
    <property type="entry name" value="alpha/beta-Hydrolases"/>
    <property type="match status" value="1"/>
</dbReference>
<evidence type="ECO:0000313" key="4">
    <source>
        <dbReference type="EMBL" id="GEK84042.1"/>
    </source>
</evidence>
<dbReference type="InterPro" id="IPR049492">
    <property type="entry name" value="BD-FAE-like_dom"/>
</dbReference>
<evidence type="ECO:0000313" key="5">
    <source>
        <dbReference type="EMBL" id="MBA8814389.1"/>
    </source>
</evidence>
<dbReference type="PANTHER" id="PTHR48081">
    <property type="entry name" value="AB HYDROLASE SUPERFAMILY PROTEIN C4A8.06C"/>
    <property type="match status" value="1"/>
</dbReference>
<gene>
    <name evidence="5" type="ORF">FB463_002660</name>
    <name evidence="4" type="ORF">FFA01_23510</name>
</gene>
<dbReference type="Proteomes" id="UP000522688">
    <property type="component" value="Unassembled WGS sequence"/>
</dbReference>
<name>A0A7W3JK67_9MICO</name>
<accession>A0A7W3JK67</accession>
<dbReference type="Pfam" id="PF20434">
    <property type="entry name" value="BD-FAE"/>
    <property type="match status" value="1"/>
</dbReference>
<keyword evidence="6" id="KW-1185">Reference proteome</keyword>
<dbReference type="Proteomes" id="UP000321154">
    <property type="component" value="Unassembled WGS sequence"/>
</dbReference>
<feature type="transmembrane region" description="Helical" evidence="2">
    <location>
        <begin position="91"/>
        <end position="111"/>
    </location>
</feature>
<reference evidence="4 6" key="1">
    <citation type="submission" date="2019-07" db="EMBL/GenBank/DDBJ databases">
        <title>Whole genome shotgun sequence of Frigoribacterium faeni NBRC 103066.</title>
        <authorList>
            <person name="Hosoyama A."/>
            <person name="Uohara A."/>
            <person name="Ohji S."/>
            <person name="Ichikawa N."/>
        </authorList>
    </citation>
    <scope>NUCLEOTIDE SEQUENCE [LARGE SCALE GENOMIC DNA]</scope>
    <source>
        <strain evidence="4 6">NBRC 103066</strain>
    </source>
</reference>